<feature type="domain" description="Type II secretion system protein GspF" evidence="7">
    <location>
        <begin position="137"/>
        <end position="263"/>
    </location>
</feature>
<dbReference type="InterPro" id="IPR018076">
    <property type="entry name" value="T2SS_GspF_dom"/>
</dbReference>
<evidence type="ECO:0000313" key="8">
    <source>
        <dbReference type="EMBL" id="MDN4120699.1"/>
    </source>
</evidence>
<proteinExistence type="predicted"/>
<dbReference type="PANTHER" id="PTHR35007:SF1">
    <property type="entry name" value="PILUS ASSEMBLY PROTEIN"/>
    <property type="match status" value="1"/>
</dbReference>
<gene>
    <name evidence="8" type="ORF">LMS43_05310</name>
</gene>
<organism evidence="8 9">
    <name type="scientific">Alcaligenes endophyticus</name>
    <dbReference type="NCBI Taxonomy" id="1929088"/>
    <lineage>
        <taxon>Bacteria</taxon>
        <taxon>Pseudomonadati</taxon>
        <taxon>Pseudomonadota</taxon>
        <taxon>Betaproteobacteria</taxon>
        <taxon>Burkholderiales</taxon>
        <taxon>Alcaligenaceae</taxon>
        <taxon>Alcaligenes</taxon>
    </lineage>
</organism>
<feature type="transmembrane region" description="Helical" evidence="6">
    <location>
        <begin position="6"/>
        <end position="24"/>
    </location>
</feature>
<feature type="transmembrane region" description="Helical" evidence="6">
    <location>
        <begin position="246"/>
        <end position="266"/>
    </location>
</feature>
<feature type="transmembrane region" description="Helical" evidence="6">
    <location>
        <begin position="104"/>
        <end position="121"/>
    </location>
</feature>
<dbReference type="Pfam" id="PF00482">
    <property type="entry name" value="T2SSF"/>
    <property type="match status" value="1"/>
</dbReference>
<evidence type="ECO:0000256" key="4">
    <source>
        <dbReference type="ARBA" id="ARBA00022989"/>
    </source>
</evidence>
<feature type="transmembrane region" description="Helical" evidence="6">
    <location>
        <begin position="278"/>
        <end position="298"/>
    </location>
</feature>
<evidence type="ECO:0000256" key="3">
    <source>
        <dbReference type="ARBA" id="ARBA00022692"/>
    </source>
</evidence>
<evidence type="ECO:0000256" key="6">
    <source>
        <dbReference type="SAM" id="Phobius"/>
    </source>
</evidence>
<name>A0ABT8EHD9_9BURK</name>
<sequence length="304" mass="34495">MYAVLIALVAVLTALVAVLLWWQAERQRERLLSQQVLERQLERRSHPTDNAPRASEVWRSAPKNWQERLLRAGIPLTQKLLLSWCLLCGLPPVVIYLWLGWLPALALGLAMLVASYTYLWFRTDKRQRKAIAQIPEFLDLMVRLITIGQSMGAAFLGAVEQTSAPLGEVLQEAKALHQSGQELDQALRTVARHYGLHELFLVSSVIGVAIRFGGRSDQTMERMAGFMRDRENARHELVAMSAEVRLSAWVLALLPAAIAVYILIFNHHLFMTMWLDPLGFRMLVGALLLQLGGCYWLYRMARNV</sequence>
<evidence type="ECO:0000256" key="5">
    <source>
        <dbReference type="ARBA" id="ARBA00023136"/>
    </source>
</evidence>
<dbReference type="Proteomes" id="UP001168613">
    <property type="component" value="Unassembled WGS sequence"/>
</dbReference>
<dbReference type="PANTHER" id="PTHR35007">
    <property type="entry name" value="INTEGRAL MEMBRANE PROTEIN-RELATED"/>
    <property type="match status" value="1"/>
</dbReference>
<evidence type="ECO:0000259" key="7">
    <source>
        <dbReference type="Pfam" id="PF00482"/>
    </source>
</evidence>
<protein>
    <submittedName>
        <fullName evidence="8">Type II secretion system F family protein</fullName>
    </submittedName>
</protein>
<evidence type="ECO:0000313" key="9">
    <source>
        <dbReference type="Proteomes" id="UP001168613"/>
    </source>
</evidence>
<keyword evidence="9" id="KW-1185">Reference proteome</keyword>
<feature type="transmembrane region" description="Helical" evidence="6">
    <location>
        <begin position="80"/>
        <end position="98"/>
    </location>
</feature>
<evidence type="ECO:0000256" key="2">
    <source>
        <dbReference type="ARBA" id="ARBA00022475"/>
    </source>
</evidence>
<accession>A0ABT8EHD9</accession>
<dbReference type="RefSeq" id="WP_266124413.1">
    <property type="nucleotide sequence ID" value="NZ_JAJHNU010000001.1"/>
</dbReference>
<dbReference type="EMBL" id="JAJHNU010000001">
    <property type="protein sequence ID" value="MDN4120699.1"/>
    <property type="molecule type" value="Genomic_DNA"/>
</dbReference>
<keyword evidence="4 6" id="KW-1133">Transmembrane helix</keyword>
<comment type="caution">
    <text evidence="8">The sequence shown here is derived from an EMBL/GenBank/DDBJ whole genome shotgun (WGS) entry which is preliminary data.</text>
</comment>
<reference evidence="8" key="1">
    <citation type="submission" date="2021-11" db="EMBL/GenBank/DDBJ databases">
        <title>Draft genome sequence of Alcaligenes endophyticus type strain CCUG 75668T.</title>
        <authorList>
            <person name="Salva-Serra F."/>
            <person name="Duran R.E."/>
            <person name="Seeger M."/>
            <person name="Moore E.R.B."/>
            <person name="Jaen-Luchoro D."/>
        </authorList>
    </citation>
    <scope>NUCLEOTIDE SEQUENCE</scope>
    <source>
        <strain evidence="8">CCUG 75668</strain>
    </source>
</reference>
<keyword evidence="3 6" id="KW-0812">Transmembrane</keyword>
<comment type="subcellular location">
    <subcellularLocation>
        <location evidence="1">Cell membrane</location>
        <topology evidence="1">Multi-pass membrane protein</topology>
    </subcellularLocation>
</comment>
<keyword evidence="5 6" id="KW-0472">Membrane</keyword>
<evidence type="ECO:0000256" key="1">
    <source>
        <dbReference type="ARBA" id="ARBA00004651"/>
    </source>
</evidence>
<keyword evidence="2" id="KW-1003">Cell membrane</keyword>